<reference evidence="2" key="1">
    <citation type="submission" date="2021-06" db="EMBL/GenBank/DDBJ databases">
        <authorList>
            <person name="Kallberg Y."/>
            <person name="Tangrot J."/>
            <person name="Rosling A."/>
        </authorList>
    </citation>
    <scope>NUCLEOTIDE SEQUENCE</scope>
    <source>
        <strain evidence="2">AZ414A</strain>
    </source>
</reference>
<dbReference type="PANTHER" id="PTHR31157:SF1">
    <property type="entry name" value="SCP DOMAIN-CONTAINING PROTEIN"/>
    <property type="match status" value="1"/>
</dbReference>
<dbReference type="EMBL" id="CAJVPK010000056">
    <property type="protein sequence ID" value="CAG8439320.1"/>
    <property type="molecule type" value="Genomic_DNA"/>
</dbReference>
<protein>
    <submittedName>
        <fullName evidence="2">6552_t:CDS:1</fullName>
    </submittedName>
</protein>
<dbReference type="Proteomes" id="UP000789706">
    <property type="component" value="Unassembled WGS sequence"/>
</dbReference>
<evidence type="ECO:0000313" key="2">
    <source>
        <dbReference type="EMBL" id="CAG8439320.1"/>
    </source>
</evidence>
<comment type="caution">
    <text evidence="2">The sequence shown here is derived from an EMBL/GenBank/DDBJ whole genome shotgun (WGS) entry which is preliminary data.</text>
</comment>
<dbReference type="CDD" id="cd05379">
    <property type="entry name" value="CAP_bacterial"/>
    <property type="match status" value="1"/>
</dbReference>
<dbReference type="SUPFAM" id="SSF55797">
    <property type="entry name" value="PR-1-like"/>
    <property type="match status" value="1"/>
</dbReference>
<feature type="domain" description="SCP" evidence="1">
    <location>
        <begin position="10"/>
        <end position="116"/>
    </location>
</feature>
<dbReference type="InterPro" id="IPR014044">
    <property type="entry name" value="CAP_dom"/>
</dbReference>
<gene>
    <name evidence="2" type="ORF">DEBURN_LOCUS1309</name>
</gene>
<name>A0A9N8V623_9GLOM</name>
<dbReference type="OrthoDB" id="568194at2759"/>
<evidence type="ECO:0000313" key="3">
    <source>
        <dbReference type="Proteomes" id="UP000789706"/>
    </source>
</evidence>
<dbReference type="AlphaFoldDB" id="A0A9N8V623"/>
<sequence>MNCCDPFIVLELVNQERRERNIPPLELDQRLMDVIQFQVDYCADNNTLTHSNPAGSLGDRFSMFNYQFRSSGENLAEGYGRDEEIRVVKSWMNSPGHRANILNGSYKHMGVGFKNSFWGQAFGSLLNNGPAIPVSTSIPVPITPDTPDTPDTSSNSHTIKYTTTTTRYTFSYSQ</sequence>
<dbReference type="InterPro" id="IPR035940">
    <property type="entry name" value="CAP_sf"/>
</dbReference>
<accession>A0A9N8V623</accession>
<organism evidence="2 3">
    <name type="scientific">Diversispora eburnea</name>
    <dbReference type="NCBI Taxonomy" id="1213867"/>
    <lineage>
        <taxon>Eukaryota</taxon>
        <taxon>Fungi</taxon>
        <taxon>Fungi incertae sedis</taxon>
        <taxon>Mucoromycota</taxon>
        <taxon>Glomeromycotina</taxon>
        <taxon>Glomeromycetes</taxon>
        <taxon>Diversisporales</taxon>
        <taxon>Diversisporaceae</taxon>
        <taxon>Diversispora</taxon>
    </lineage>
</organism>
<proteinExistence type="predicted"/>
<dbReference type="Gene3D" id="3.40.33.10">
    <property type="entry name" value="CAP"/>
    <property type="match status" value="1"/>
</dbReference>
<dbReference type="Pfam" id="PF00188">
    <property type="entry name" value="CAP"/>
    <property type="match status" value="1"/>
</dbReference>
<dbReference type="PANTHER" id="PTHR31157">
    <property type="entry name" value="SCP DOMAIN-CONTAINING PROTEIN"/>
    <property type="match status" value="1"/>
</dbReference>
<evidence type="ECO:0000259" key="1">
    <source>
        <dbReference type="Pfam" id="PF00188"/>
    </source>
</evidence>
<keyword evidence="3" id="KW-1185">Reference proteome</keyword>